<evidence type="ECO:0000313" key="4">
    <source>
        <dbReference type="EMBL" id="CEG58265.1"/>
    </source>
</evidence>
<dbReference type="Gene3D" id="3.40.50.150">
    <property type="entry name" value="Vaccinia Virus protein VP39"/>
    <property type="match status" value="1"/>
</dbReference>
<dbReference type="AlphaFoldDB" id="A0A098G9V0"/>
<dbReference type="InterPro" id="IPR016181">
    <property type="entry name" value="Acyl_CoA_acyltransferase"/>
</dbReference>
<dbReference type="Pfam" id="PF13649">
    <property type="entry name" value="Methyltransf_25"/>
    <property type="match status" value="1"/>
</dbReference>
<keyword evidence="5" id="KW-1185">Reference proteome</keyword>
<dbReference type="PANTHER" id="PTHR43420:SF47">
    <property type="entry name" value="N-ACETYLTRANSFERASE DOMAIN-CONTAINING PROTEIN"/>
    <property type="match status" value="1"/>
</dbReference>
<dbReference type="InterPro" id="IPR041698">
    <property type="entry name" value="Methyltransf_25"/>
</dbReference>
<organism evidence="4 5">
    <name type="scientific">Legionella fallonii LLAP-10</name>
    <dbReference type="NCBI Taxonomy" id="1212491"/>
    <lineage>
        <taxon>Bacteria</taxon>
        <taxon>Pseudomonadati</taxon>
        <taxon>Pseudomonadota</taxon>
        <taxon>Gammaproteobacteria</taxon>
        <taxon>Legionellales</taxon>
        <taxon>Legionellaceae</taxon>
        <taxon>Legionella</taxon>
    </lineage>
</organism>
<sequence>MKIRVLTPEDWNIWKQFRLDALKNSPDSFGSSYEEELNWSDSDFRDGLNKNTILGSFIDGTLVASVAFYRLNGSKTKHRGVIWGMYTEPKYRGQGVASALIQTVITHAKSQVIQLHLTCVTNNLSAIKFYHKHGFKIYGTEPRALKSDDTFFDEHLMVLYLTEEPMKKLNTYLSLCTEVYDLSKPKPEADAYAFYRAYALNATGPILEPMCGTGRFLLPLFEEGFNVHGFDASDNMLEALHAKARDRNLKPTVWKGFVEDLKKTEKYSLIFIPCGSFCLIIDTEAIKSAIKTFYDHLSDDGVLLFEGETHKAVPPLNIWRGSKWSRPDGKMIMLSSCATLEANVCSSMGKYELIHHNSIIRTEIEELKVRIYEPSELIEILNGCGFKHIRTIKAFEHDAAPDNDDESIVYECRK</sequence>
<dbReference type="Gene3D" id="2.20.25.110">
    <property type="entry name" value="S-adenosyl-L-methionine-dependent methyltransferases"/>
    <property type="match status" value="1"/>
</dbReference>
<gene>
    <name evidence="4" type="ORF">LFA_2911</name>
</gene>
<evidence type="ECO:0000313" key="5">
    <source>
        <dbReference type="Proteomes" id="UP000032430"/>
    </source>
</evidence>
<keyword evidence="2 4" id="KW-0012">Acyltransferase</keyword>
<dbReference type="InterPro" id="IPR029063">
    <property type="entry name" value="SAM-dependent_MTases_sf"/>
</dbReference>
<reference evidence="5" key="1">
    <citation type="submission" date="2014-09" db="EMBL/GenBank/DDBJ databases">
        <authorList>
            <person name="Gomez-Valero L."/>
        </authorList>
    </citation>
    <scope>NUCLEOTIDE SEQUENCE [LARGE SCALE GENOMIC DNA]</scope>
    <source>
        <strain evidence="5">ATCC700992</strain>
    </source>
</reference>
<dbReference type="InterPro" id="IPR050680">
    <property type="entry name" value="YpeA/RimI_acetyltransf"/>
</dbReference>
<dbReference type="CDD" id="cd04301">
    <property type="entry name" value="NAT_SF"/>
    <property type="match status" value="1"/>
</dbReference>
<dbReference type="Proteomes" id="UP000032430">
    <property type="component" value="Chromosome I"/>
</dbReference>
<evidence type="ECO:0000256" key="2">
    <source>
        <dbReference type="ARBA" id="ARBA00023315"/>
    </source>
</evidence>
<evidence type="ECO:0000259" key="3">
    <source>
        <dbReference type="PROSITE" id="PS51186"/>
    </source>
</evidence>
<dbReference type="CDD" id="cd02440">
    <property type="entry name" value="AdoMet_MTases"/>
    <property type="match status" value="1"/>
</dbReference>
<dbReference type="Gene3D" id="3.40.630.30">
    <property type="match status" value="1"/>
</dbReference>
<feature type="domain" description="N-acetyltransferase" evidence="3">
    <location>
        <begin position="1"/>
        <end position="162"/>
    </location>
</feature>
<evidence type="ECO:0000256" key="1">
    <source>
        <dbReference type="ARBA" id="ARBA00022679"/>
    </source>
</evidence>
<accession>A0A098G9V0</accession>
<dbReference type="SUPFAM" id="SSF55729">
    <property type="entry name" value="Acyl-CoA N-acyltransferases (Nat)"/>
    <property type="match status" value="1"/>
</dbReference>
<dbReference type="InterPro" id="IPR000182">
    <property type="entry name" value="GNAT_dom"/>
</dbReference>
<protein>
    <submittedName>
        <fullName evidence="4">Acyl-CoA N-acyltransferase</fullName>
    </submittedName>
</protein>
<keyword evidence="1 4" id="KW-0808">Transferase</keyword>
<dbReference type="PANTHER" id="PTHR43420">
    <property type="entry name" value="ACETYLTRANSFERASE"/>
    <property type="match status" value="1"/>
</dbReference>
<dbReference type="GO" id="GO:0016747">
    <property type="term" value="F:acyltransferase activity, transferring groups other than amino-acyl groups"/>
    <property type="evidence" value="ECO:0007669"/>
    <property type="project" value="InterPro"/>
</dbReference>
<dbReference type="OrthoDB" id="9804312at2"/>
<name>A0A098G9V0_9GAMM</name>
<dbReference type="PROSITE" id="PS51186">
    <property type="entry name" value="GNAT"/>
    <property type="match status" value="1"/>
</dbReference>
<dbReference type="KEGG" id="lfa:LFA_2911"/>
<dbReference type="SUPFAM" id="SSF53335">
    <property type="entry name" value="S-adenosyl-L-methionine-dependent methyltransferases"/>
    <property type="match status" value="1"/>
</dbReference>
<dbReference type="STRING" id="1212491.LFA_2911"/>
<dbReference type="EMBL" id="LN614827">
    <property type="protein sequence ID" value="CEG58265.1"/>
    <property type="molecule type" value="Genomic_DNA"/>
</dbReference>
<dbReference type="Pfam" id="PF00583">
    <property type="entry name" value="Acetyltransf_1"/>
    <property type="match status" value="1"/>
</dbReference>
<dbReference type="HOGENOM" id="CLU_663564_0_0_6"/>
<proteinExistence type="predicted"/>